<evidence type="ECO:0000256" key="1">
    <source>
        <dbReference type="SAM" id="Coils"/>
    </source>
</evidence>
<feature type="coiled-coil region" evidence="1">
    <location>
        <begin position="71"/>
        <end position="119"/>
    </location>
</feature>
<proteinExistence type="predicted"/>
<gene>
    <name evidence="3" type="ORF">FISHEDRAFT_46278</name>
</gene>
<dbReference type="Proteomes" id="UP000054144">
    <property type="component" value="Unassembled WGS sequence"/>
</dbReference>
<dbReference type="InterPro" id="IPR018482">
    <property type="entry name" value="Znf-C4H2"/>
</dbReference>
<keyword evidence="1" id="KW-0175">Coiled coil</keyword>
<dbReference type="EMBL" id="KN882019">
    <property type="protein sequence ID" value="KIY46964.1"/>
    <property type="molecule type" value="Genomic_DNA"/>
</dbReference>
<evidence type="ECO:0000313" key="3">
    <source>
        <dbReference type="EMBL" id="KIY46964.1"/>
    </source>
</evidence>
<sequence>MSEQQPSTSSSYTFPSTSTSATTIDKSKPIITVGSDWTKNLVELAKTAELKKHALSLQLHTAHILSAHASLEQKSKAIQDIKEQRNKLESERSRLLNCLRQVNDDRDQVSLACDELRKKVTGLTADNGDYATAKVEVDRLRQELGQPPLPSIQNTLDEKASQYLTSRRLNGNAKRIGSPSSPAVPQKRPRGRPKGSKTRKNIESS</sequence>
<dbReference type="GO" id="GO:0005634">
    <property type="term" value="C:nucleus"/>
    <property type="evidence" value="ECO:0007669"/>
    <property type="project" value="TreeGrafter"/>
</dbReference>
<feature type="region of interest" description="Disordered" evidence="2">
    <location>
        <begin position="1"/>
        <end position="22"/>
    </location>
</feature>
<evidence type="ECO:0000256" key="2">
    <source>
        <dbReference type="SAM" id="MobiDB-lite"/>
    </source>
</evidence>
<name>A0A0D7A9B0_9AGAR</name>
<dbReference type="PANTHER" id="PTHR31058:SF2">
    <property type="entry name" value="ZINC FINGER C4H2 DOMAIN-CONTAINING PROTEIN"/>
    <property type="match status" value="1"/>
</dbReference>
<feature type="compositionally biased region" description="Low complexity" evidence="2">
    <location>
        <begin position="7"/>
        <end position="22"/>
    </location>
</feature>
<evidence type="ECO:0000313" key="4">
    <source>
        <dbReference type="Proteomes" id="UP000054144"/>
    </source>
</evidence>
<dbReference type="AlphaFoldDB" id="A0A0D7A9B0"/>
<feature type="compositionally biased region" description="Basic residues" evidence="2">
    <location>
        <begin position="187"/>
        <end position="199"/>
    </location>
</feature>
<dbReference type="PANTHER" id="PTHR31058">
    <property type="entry name" value="ZINC FINGER C4H2 DOMAIN-CONTAINING PROTEIN"/>
    <property type="match status" value="1"/>
</dbReference>
<reference evidence="3 4" key="1">
    <citation type="journal article" date="2015" name="Fungal Genet. Biol.">
        <title>Evolution of novel wood decay mechanisms in Agaricales revealed by the genome sequences of Fistulina hepatica and Cylindrobasidium torrendii.</title>
        <authorList>
            <person name="Floudas D."/>
            <person name="Held B.W."/>
            <person name="Riley R."/>
            <person name="Nagy L.G."/>
            <person name="Koehler G."/>
            <person name="Ransdell A.S."/>
            <person name="Younus H."/>
            <person name="Chow J."/>
            <person name="Chiniquy J."/>
            <person name="Lipzen A."/>
            <person name="Tritt A."/>
            <person name="Sun H."/>
            <person name="Haridas S."/>
            <person name="LaButti K."/>
            <person name="Ohm R.A."/>
            <person name="Kues U."/>
            <person name="Blanchette R.A."/>
            <person name="Grigoriev I.V."/>
            <person name="Minto R.E."/>
            <person name="Hibbett D.S."/>
        </authorList>
    </citation>
    <scope>NUCLEOTIDE SEQUENCE [LARGE SCALE GENOMIC DNA]</scope>
    <source>
        <strain evidence="3 4">ATCC 64428</strain>
    </source>
</reference>
<dbReference type="OrthoDB" id="20865at2759"/>
<protein>
    <submittedName>
        <fullName evidence="3">Uncharacterized protein</fullName>
    </submittedName>
</protein>
<accession>A0A0D7A9B0</accession>
<feature type="region of interest" description="Disordered" evidence="2">
    <location>
        <begin position="166"/>
        <end position="205"/>
    </location>
</feature>
<organism evidence="3 4">
    <name type="scientific">Fistulina hepatica ATCC 64428</name>
    <dbReference type="NCBI Taxonomy" id="1128425"/>
    <lineage>
        <taxon>Eukaryota</taxon>
        <taxon>Fungi</taxon>
        <taxon>Dikarya</taxon>
        <taxon>Basidiomycota</taxon>
        <taxon>Agaricomycotina</taxon>
        <taxon>Agaricomycetes</taxon>
        <taxon>Agaricomycetidae</taxon>
        <taxon>Agaricales</taxon>
        <taxon>Fistulinaceae</taxon>
        <taxon>Fistulina</taxon>
    </lineage>
</organism>
<keyword evidence="4" id="KW-1185">Reference proteome</keyword>